<sequence length="186" mass="21078">MKGQYDFCITSANISQTRTIVPRLDYSSSLISEVIGVLKKKRIELKKTNKILVIETENEEQHCYKAIDVERTVSFCLEGLCCIEKRMHSASRIDLIPKMFPSMVPMIRTISAQLVDILPESSRKLSELSVHLGSIVLDSASITKAQFDFSRSNVESSTLLDEVKLMVDSKISKQYPHLDFLTVFDN</sequence>
<proteinExistence type="predicted"/>
<gene>
    <name evidence="1" type="ORF">H2B03_01035</name>
</gene>
<name>A0AC60VWF4_9ARCH</name>
<evidence type="ECO:0000313" key="2">
    <source>
        <dbReference type="Proteomes" id="UP000559653"/>
    </source>
</evidence>
<dbReference type="EMBL" id="JACEMZ010000002">
    <property type="protein sequence ID" value="MBA4451753.1"/>
    <property type="molecule type" value="Genomic_DNA"/>
</dbReference>
<protein>
    <submittedName>
        <fullName evidence="1">Uncharacterized protein</fullName>
    </submittedName>
</protein>
<organism evidence="1 2">
    <name type="scientific">Candidatus Nitrosomaritimum aestuariumsis</name>
    <dbReference type="NCBI Taxonomy" id="3342354"/>
    <lineage>
        <taxon>Archaea</taxon>
        <taxon>Nitrososphaerota</taxon>
        <taxon>Nitrososphaeria</taxon>
        <taxon>Nitrosopumilales</taxon>
        <taxon>Nitrosopumilaceae</taxon>
        <taxon>Candidatus Nitrosomaritimum</taxon>
    </lineage>
</organism>
<accession>A0AC60VWF4</accession>
<dbReference type="Proteomes" id="UP000559653">
    <property type="component" value="Unassembled WGS sequence"/>
</dbReference>
<comment type="caution">
    <text evidence="1">The sequence shown here is derived from an EMBL/GenBank/DDBJ whole genome shotgun (WGS) entry which is preliminary data.</text>
</comment>
<reference evidence="1 2" key="1">
    <citation type="journal article" date="2020" name="Appl. Environ. Microbiol.">
        <title>Genomic Characteristics of a Novel Species of Ammonia-Oxidizing Archaea from the Jiulong River Estuary.</title>
        <authorList>
            <person name="Zou D."/>
            <person name="Wan R."/>
            <person name="Han L."/>
            <person name="Xu M.N."/>
            <person name="Liu Y."/>
            <person name="Liu H."/>
            <person name="Kao S.J."/>
            <person name="Li M."/>
        </authorList>
    </citation>
    <scope>NUCLEOTIDE SEQUENCE [LARGE SCALE GENOMIC DNA]</scope>
    <source>
        <strain evidence="1">W1bin1</strain>
    </source>
</reference>
<evidence type="ECO:0000313" key="1">
    <source>
        <dbReference type="EMBL" id="MBA4451753.1"/>
    </source>
</evidence>